<proteinExistence type="predicted"/>
<dbReference type="AlphaFoldDB" id="A0A9W6KU22"/>
<dbReference type="Proteomes" id="UP001143480">
    <property type="component" value="Unassembled WGS sequence"/>
</dbReference>
<gene>
    <name evidence="1" type="ORF">GCM10017581_094120</name>
</gene>
<name>A0A9W6KU22_9ACTN</name>
<evidence type="ECO:0000313" key="2">
    <source>
        <dbReference type="Proteomes" id="UP001143480"/>
    </source>
</evidence>
<dbReference type="RefSeq" id="WP_261964506.1">
    <property type="nucleotide sequence ID" value="NZ_BAAAXA010000001.1"/>
</dbReference>
<organism evidence="1 2">
    <name type="scientific">Dactylosporangium matsuzakiense</name>
    <dbReference type="NCBI Taxonomy" id="53360"/>
    <lineage>
        <taxon>Bacteria</taxon>
        <taxon>Bacillati</taxon>
        <taxon>Actinomycetota</taxon>
        <taxon>Actinomycetes</taxon>
        <taxon>Micromonosporales</taxon>
        <taxon>Micromonosporaceae</taxon>
        <taxon>Dactylosporangium</taxon>
    </lineage>
</organism>
<sequence length="74" mass="7994">MRSDDTDAVIGVDQRCRAVLFAHDGAAPRFNWTIGSSCAVLRLQRGHVSITTDVLRGVAELSEHLGGEHRPNPG</sequence>
<accession>A0A9W6KU22</accession>
<dbReference type="EMBL" id="BSFP01000105">
    <property type="protein sequence ID" value="GLL07658.1"/>
    <property type="molecule type" value="Genomic_DNA"/>
</dbReference>
<reference evidence="1" key="2">
    <citation type="submission" date="2023-01" db="EMBL/GenBank/DDBJ databases">
        <authorList>
            <person name="Sun Q."/>
            <person name="Evtushenko L."/>
        </authorList>
    </citation>
    <scope>NUCLEOTIDE SEQUENCE</scope>
    <source>
        <strain evidence="1">VKM Ac-1321</strain>
    </source>
</reference>
<evidence type="ECO:0000313" key="1">
    <source>
        <dbReference type="EMBL" id="GLL07658.1"/>
    </source>
</evidence>
<reference evidence="1" key="1">
    <citation type="journal article" date="2014" name="Int. J. Syst. Evol. Microbiol.">
        <title>Complete genome sequence of Corynebacterium casei LMG S-19264T (=DSM 44701T), isolated from a smear-ripened cheese.</title>
        <authorList>
            <consortium name="US DOE Joint Genome Institute (JGI-PGF)"/>
            <person name="Walter F."/>
            <person name="Albersmeier A."/>
            <person name="Kalinowski J."/>
            <person name="Ruckert C."/>
        </authorList>
    </citation>
    <scope>NUCLEOTIDE SEQUENCE</scope>
    <source>
        <strain evidence="1">VKM Ac-1321</strain>
    </source>
</reference>
<comment type="caution">
    <text evidence="1">The sequence shown here is derived from an EMBL/GenBank/DDBJ whole genome shotgun (WGS) entry which is preliminary data.</text>
</comment>
<protein>
    <submittedName>
        <fullName evidence="1">Uncharacterized protein</fullName>
    </submittedName>
</protein>
<keyword evidence="2" id="KW-1185">Reference proteome</keyword>